<evidence type="ECO:0000313" key="1">
    <source>
        <dbReference type="EMBL" id="ADU39997.1"/>
    </source>
</evidence>
<reference evidence="2" key="1">
    <citation type="submission" date="2010-12" db="EMBL/GenBank/DDBJ databases">
        <title>Complete sequence of Variovorax paradoxus EPS.</title>
        <authorList>
            <consortium name="US DOE Joint Genome Institute"/>
            <person name="Lucas S."/>
            <person name="Copeland A."/>
            <person name="Lapidus A."/>
            <person name="Cheng J.-F."/>
            <person name="Goodwin L."/>
            <person name="Pitluck S."/>
            <person name="Teshima H."/>
            <person name="Detter J.C."/>
            <person name="Han C."/>
            <person name="Tapia R."/>
            <person name="Land M."/>
            <person name="Hauser L."/>
            <person name="Kyrpides N."/>
            <person name="Ivanova N."/>
            <person name="Ovchinnikova G."/>
            <person name="Orwin P."/>
            <person name="Han J.-I.G."/>
            <person name="Woyke T."/>
        </authorList>
    </citation>
    <scope>NUCLEOTIDE SEQUENCE [LARGE SCALE GENOMIC DNA]</scope>
    <source>
        <strain evidence="2">EPS</strain>
    </source>
</reference>
<dbReference type="RefSeq" id="WP_013544189.1">
    <property type="nucleotide sequence ID" value="NC_014931.1"/>
</dbReference>
<dbReference type="KEGG" id="vpe:Varpa_5845"/>
<proteinExistence type="predicted"/>
<protein>
    <submittedName>
        <fullName evidence="1">Uncharacterized protein</fullName>
    </submittedName>
</protein>
<name>E6UXK7_VARPE</name>
<dbReference type="AlphaFoldDB" id="E6UXK7"/>
<reference evidence="1 2" key="2">
    <citation type="journal article" date="2013" name="Genome Announc.">
        <title>Genome of the Root-Associated Plant Growth-Promoting Bacterium Variovorax paradoxus Strain EPS.</title>
        <authorList>
            <person name="Han J.I."/>
            <person name="Spain J.C."/>
            <person name="Leadbetter J.R."/>
            <person name="Ovchinnikova G."/>
            <person name="Goodwin L.A."/>
            <person name="Han C.S."/>
            <person name="Woyke T."/>
            <person name="Davenport K.W."/>
            <person name="Orwin P.M."/>
        </authorList>
    </citation>
    <scope>NUCLEOTIDE SEQUENCE [LARGE SCALE GENOMIC DNA]</scope>
    <source>
        <strain evidence="1 2">EPS</strain>
    </source>
</reference>
<dbReference type="OrthoDB" id="8852080at2"/>
<evidence type="ECO:0000313" key="2">
    <source>
        <dbReference type="Proteomes" id="UP000008917"/>
    </source>
</evidence>
<gene>
    <name evidence="1" type="ordered locus">Varpa_5845</name>
</gene>
<accession>E6UXK7</accession>
<dbReference type="EMBL" id="CP002417">
    <property type="protein sequence ID" value="ADU39997.1"/>
    <property type="molecule type" value="Genomic_DNA"/>
</dbReference>
<dbReference type="HOGENOM" id="CLU_1155988_0_0_4"/>
<dbReference type="STRING" id="595537.Varpa_5845"/>
<organism evidence="1 2">
    <name type="scientific">Variovorax paradoxus (strain EPS)</name>
    <dbReference type="NCBI Taxonomy" id="595537"/>
    <lineage>
        <taxon>Bacteria</taxon>
        <taxon>Pseudomonadati</taxon>
        <taxon>Pseudomonadota</taxon>
        <taxon>Betaproteobacteria</taxon>
        <taxon>Burkholderiales</taxon>
        <taxon>Comamonadaceae</taxon>
        <taxon>Variovorax</taxon>
    </lineage>
</organism>
<sequence>MLKKTILVASFFMAHSFCLSQEISALKIDRKILKLSKNAGSLSCQVNLDFDGFRYSGDRQFLIFKQIKKGFYAPFYTDFIKLTDAYDQCKKSSRIRTLHDPAGENILDINAAGQIYMTYLEDMHHIGGGTLATRVSYAVRRLPGSKEIMFPFSVRKNESDEKAMQRIGRTGGMSSYEFGTAPDGIRLISKNGKYIAPAGIRCDEEKPYEDVWNVDTRRKISAKEIEALKRKNIQCEDLFD</sequence>
<dbReference type="Proteomes" id="UP000008917">
    <property type="component" value="Chromosome"/>
</dbReference>